<proteinExistence type="predicted"/>
<dbReference type="EMBL" id="JAQQWL010000006">
    <property type="protein sequence ID" value="KAK8068818.1"/>
    <property type="molecule type" value="Genomic_DNA"/>
</dbReference>
<reference evidence="2 3" key="1">
    <citation type="submission" date="2023-01" db="EMBL/GenBank/DDBJ databases">
        <title>Analysis of 21 Apiospora genomes using comparative genomics revels a genus with tremendous synthesis potential of carbohydrate active enzymes and secondary metabolites.</title>
        <authorList>
            <person name="Sorensen T."/>
        </authorList>
    </citation>
    <scope>NUCLEOTIDE SEQUENCE [LARGE SCALE GENOMIC DNA]</scope>
    <source>
        <strain evidence="2 3">CBS 135458</strain>
    </source>
</reference>
<feature type="region of interest" description="Disordered" evidence="1">
    <location>
        <begin position="1"/>
        <end position="78"/>
    </location>
</feature>
<evidence type="ECO:0000313" key="2">
    <source>
        <dbReference type="EMBL" id="KAK8068818.1"/>
    </source>
</evidence>
<dbReference type="Proteomes" id="UP001480595">
    <property type="component" value="Unassembled WGS sequence"/>
</dbReference>
<accession>A0ABR1VC83</accession>
<feature type="compositionally biased region" description="Low complexity" evidence="1">
    <location>
        <begin position="7"/>
        <end position="20"/>
    </location>
</feature>
<evidence type="ECO:0000256" key="1">
    <source>
        <dbReference type="SAM" id="MobiDB-lite"/>
    </source>
</evidence>
<sequence length="119" mass="13276">MAGTRLQKPSPVPSQQRSPPNTLRKKPPPVSMHSYPAMPKQRPPPPVSFDNTRSAPAVPTTTRRRHGSLSAVAKTAQQPQYQYQYYAPYQATPLPDPRSTDGRRGWPLDVVDDTTTKNQ</sequence>
<dbReference type="RefSeq" id="XP_066716112.1">
    <property type="nucleotide sequence ID" value="XM_066856843.1"/>
</dbReference>
<dbReference type="GeneID" id="92089906"/>
<name>A0ABR1VC83_9PEZI</name>
<keyword evidence="3" id="KW-1185">Reference proteome</keyword>
<feature type="region of interest" description="Disordered" evidence="1">
    <location>
        <begin position="90"/>
        <end position="119"/>
    </location>
</feature>
<comment type="caution">
    <text evidence="2">The sequence shown here is derived from an EMBL/GenBank/DDBJ whole genome shotgun (WGS) entry which is preliminary data.</text>
</comment>
<organism evidence="2 3">
    <name type="scientific">Apiospora phragmitis</name>
    <dbReference type="NCBI Taxonomy" id="2905665"/>
    <lineage>
        <taxon>Eukaryota</taxon>
        <taxon>Fungi</taxon>
        <taxon>Dikarya</taxon>
        <taxon>Ascomycota</taxon>
        <taxon>Pezizomycotina</taxon>
        <taxon>Sordariomycetes</taxon>
        <taxon>Xylariomycetidae</taxon>
        <taxon>Amphisphaeriales</taxon>
        <taxon>Apiosporaceae</taxon>
        <taxon>Apiospora</taxon>
    </lineage>
</organism>
<gene>
    <name evidence="2" type="ORF">PG994_005434</name>
</gene>
<evidence type="ECO:0000313" key="3">
    <source>
        <dbReference type="Proteomes" id="UP001480595"/>
    </source>
</evidence>
<protein>
    <submittedName>
        <fullName evidence="2">Uncharacterized protein</fullName>
    </submittedName>
</protein>